<dbReference type="Pfam" id="PF14223">
    <property type="entry name" value="Retrotran_gag_2"/>
    <property type="match status" value="1"/>
</dbReference>
<dbReference type="OrthoDB" id="690728at2759"/>
<comment type="caution">
    <text evidence="2">The sequence shown here is derived from an EMBL/GenBank/DDBJ whole genome shotgun (WGS) entry which is preliminary data.</text>
</comment>
<evidence type="ECO:0000313" key="2">
    <source>
        <dbReference type="EMBL" id="KAJ0981596.1"/>
    </source>
</evidence>
<gene>
    <name evidence="2" type="ORF">J5N97_009851</name>
</gene>
<name>A0A9D5CXY1_9LILI</name>
<dbReference type="AlphaFoldDB" id="A0A9D5CXY1"/>
<dbReference type="PANTHER" id="PTHR47481:SF10">
    <property type="entry name" value="COPIA-LIKE POLYPROTEIN_RETROTRANSPOSON"/>
    <property type="match status" value="1"/>
</dbReference>
<dbReference type="PANTHER" id="PTHR47481">
    <property type="match status" value="1"/>
</dbReference>
<dbReference type="EMBL" id="JAGGNH010000002">
    <property type="protein sequence ID" value="KAJ0981596.1"/>
    <property type="molecule type" value="Genomic_DNA"/>
</dbReference>
<keyword evidence="3" id="KW-1185">Reference proteome</keyword>
<reference evidence="2" key="2">
    <citation type="journal article" date="2022" name="Hortic Res">
        <title>The genome of Dioscorea zingiberensis sheds light on the biosynthesis, origin and evolution of the medicinally important diosgenin saponins.</title>
        <authorList>
            <person name="Li Y."/>
            <person name="Tan C."/>
            <person name="Li Z."/>
            <person name="Guo J."/>
            <person name="Li S."/>
            <person name="Chen X."/>
            <person name="Wang C."/>
            <person name="Dai X."/>
            <person name="Yang H."/>
            <person name="Song W."/>
            <person name="Hou L."/>
            <person name="Xu J."/>
            <person name="Tong Z."/>
            <person name="Xu A."/>
            <person name="Yuan X."/>
            <person name="Wang W."/>
            <person name="Yang Q."/>
            <person name="Chen L."/>
            <person name="Sun Z."/>
            <person name="Wang K."/>
            <person name="Pan B."/>
            <person name="Chen J."/>
            <person name="Bao Y."/>
            <person name="Liu F."/>
            <person name="Qi X."/>
            <person name="Gang D.R."/>
            <person name="Wen J."/>
            <person name="Li J."/>
        </authorList>
    </citation>
    <scope>NUCLEOTIDE SEQUENCE</scope>
    <source>
        <strain evidence="2">Dzin_1.0</strain>
    </source>
</reference>
<evidence type="ECO:0008006" key="4">
    <source>
        <dbReference type="Google" id="ProtNLM"/>
    </source>
</evidence>
<protein>
    <recommendedName>
        <fullName evidence="4">Retrovirus-related Pol polyprotein from transposon TNT 1-94</fullName>
    </recommendedName>
</protein>
<reference evidence="2" key="1">
    <citation type="submission" date="2021-03" db="EMBL/GenBank/DDBJ databases">
        <authorList>
            <person name="Li Z."/>
            <person name="Yang C."/>
        </authorList>
    </citation>
    <scope>NUCLEOTIDE SEQUENCE</scope>
    <source>
        <strain evidence="2">Dzin_1.0</strain>
        <tissue evidence="2">Leaf</tissue>
    </source>
</reference>
<feature type="compositionally biased region" description="Low complexity" evidence="1">
    <location>
        <begin position="156"/>
        <end position="169"/>
    </location>
</feature>
<organism evidence="2 3">
    <name type="scientific">Dioscorea zingiberensis</name>
    <dbReference type="NCBI Taxonomy" id="325984"/>
    <lineage>
        <taxon>Eukaryota</taxon>
        <taxon>Viridiplantae</taxon>
        <taxon>Streptophyta</taxon>
        <taxon>Embryophyta</taxon>
        <taxon>Tracheophyta</taxon>
        <taxon>Spermatophyta</taxon>
        <taxon>Magnoliopsida</taxon>
        <taxon>Liliopsida</taxon>
        <taxon>Dioscoreales</taxon>
        <taxon>Dioscoreaceae</taxon>
        <taxon>Dioscorea</taxon>
    </lineage>
</organism>
<sequence length="180" mass="20175">MQQDQMVLNALLASLSEEILSQILFLTTSHEVWSSLEQSFSSRSRARIIQLKIQLSTIQKKEIPVPDYFQKVKNLADTPAAIGQPLQDDEVFTYILAGLGSEFVPLVTSINTRTDPISLTDLYAHLLSYKTRLEHNNTVFKMTSNNTYRSNKGERSSSSCSSGHSCGRSNGPRSDDNPRY</sequence>
<accession>A0A9D5CXY1</accession>
<evidence type="ECO:0000313" key="3">
    <source>
        <dbReference type="Proteomes" id="UP001085076"/>
    </source>
</evidence>
<feature type="region of interest" description="Disordered" evidence="1">
    <location>
        <begin position="144"/>
        <end position="180"/>
    </location>
</feature>
<evidence type="ECO:0000256" key="1">
    <source>
        <dbReference type="SAM" id="MobiDB-lite"/>
    </source>
</evidence>
<proteinExistence type="predicted"/>
<dbReference type="Proteomes" id="UP001085076">
    <property type="component" value="Miscellaneous, Linkage group lg02"/>
</dbReference>